<evidence type="ECO:0000256" key="4">
    <source>
        <dbReference type="ARBA" id="ARBA00022989"/>
    </source>
</evidence>
<evidence type="ECO:0000313" key="8">
    <source>
        <dbReference type="EMBL" id="RSL51535.1"/>
    </source>
</evidence>
<evidence type="ECO:0000256" key="5">
    <source>
        <dbReference type="ARBA" id="ARBA00023136"/>
    </source>
</evidence>
<evidence type="ECO:0000256" key="1">
    <source>
        <dbReference type="ARBA" id="ARBA00004141"/>
    </source>
</evidence>
<protein>
    <recommendedName>
        <fullName evidence="10">Major facilitator superfamily (MFS) profile domain-containing protein</fullName>
    </recommendedName>
</protein>
<feature type="transmembrane region" description="Helical" evidence="7">
    <location>
        <begin position="148"/>
        <end position="169"/>
    </location>
</feature>
<dbReference type="EMBL" id="NKCI01000148">
    <property type="protein sequence ID" value="RSL51535.1"/>
    <property type="molecule type" value="Genomic_DNA"/>
</dbReference>
<dbReference type="Gene3D" id="1.20.1250.20">
    <property type="entry name" value="MFS general substrate transporter like domains"/>
    <property type="match status" value="1"/>
</dbReference>
<keyword evidence="4 7" id="KW-1133">Transmembrane helix</keyword>
<keyword evidence="6" id="KW-0325">Glycoprotein</keyword>
<dbReference type="InterPro" id="IPR036259">
    <property type="entry name" value="MFS_trans_sf"/>
</dbReference>
<gene>
    <name evidence="8" type="ORF">CEP54_011369</name>
</gene>
<dbReference type="PANTHER" id="PTHR43791:SF12">
    <property type="entry name" value="MAJOR FACILITATOR SUPERFAMILY (MFS) PROFILE DOMAIN-CONTAINING PROTEIN"/>
    <property type="match status" value="1"/>
</dbReference>
<evidence type="ECO:0008006" key="10">
    <source>
        <dbReference type="Google" id="ProtNLM"/>
    </source>
</evidence>
<feature type="transmembrane region" description="Helical" evidence="7">
    <location>
        <begin position="181"/>
        <end position="202"/>
    </location>
</feature>
<accession>A0A428PEV8</accession>
<dbReference type="InterPro" id="IPR011701">
    <property type="entry name" value="MFS"/>
</dbReference>
<organism evidence="8 9">
    <name type="scientific">Fusarium duplospermum</name>
    <dbReference type="NCBI Taxonomy" id="1325734"/>
    <lineage>
        <taxon>Eukaryota</taxon>
        <taxon>Fungi</taxon>
        <taxon>Dikarya</taxon>
        <taxon>Ascomycota</taxon>
        <taxon>Pezizomycotina</taxon>
        <taxon>Sordariomycetes</taxon>
        <taxon>Hypocreomycetidae</taxon>
        <taxon>Hypocreales</taxon>
        <taxon>Nectriaceae</taxon>
        <taxon>Fusarium</taxon>
        <taxon>Fusarium solani species complex</taxon>
    </lineage>
</organism>
<comment type="caution">
    <text evidence="8">The sequence shown here is derived from an EMBL/GenBank/DDBJ whole genome shotgun (WGS) entry which is preliminary data.</text>
</comment>
<dbReference type="SUPFAM" id="SSF103473">
    <property type="entry name" value="MFS general substrate transporter"/>
    <property type="match status" value="1"/>
</dbReference>
<sequence length="223" mass="25167">MSGIAGLAGWRWLFILQGIITFIVSIISLFILPDEPQNTRWLSQEERNLAASRIAEDTVRLKANTITWAGLVEALRDPYLWVLLFIQHLHLAASNFKNFFPSIVETLGFSRNVTLALTCPPYLVSGIISIAWAASSGHFNERTREKKAISLAIVNTFASISAIYGPYLWPKWNAPRYTIPMLASAAFSIGAVFLAWLLRWMLVRANKKLLQQSGEIRPNLYPY</sequence>
<keyword evidence="5 7" id="KW-0472">Membrane</keyword>
<evidence type="ECO:0000313" key="9">
    <source>
        <dbReference type="Proteomes" id="UP000288168"/>
    </source>
</evidence>
<name>A0A428PEV8_9HYPO</name>
<dbReference type="Proteomes" id="UP000288168">
    <property type="component" value="Unassembled WGS sequence"/>
</dbReference>
<keyword evidence="9" id="KW-1185">Reference proteome</keyword>
<evidence type="ECO:0000256" key="2">
    <source>
        <dbReference type="ARBA" id="ARBA00022448"/>
    </source>
</evidence>
<proteinExistence type="predicted"/>
<dbReference type="GO" id="GO:0016020">
    <property type="term" value="C:membrane"/>
    <property type="evidence" value="ECO:0007669"/>
    <property type="project" value="UniProtKB-SubCell"/>
</dbReference>
<dbReference type="OrthoDB" id="2250022at2759"/>
<dbReference type="GO" id="GO:0022857">
    <property type="term" value="F:transmembrane transporter activity"/>
    <property type="evidence" value="ECO:0007669"/>
    <property type="project" value="InterPro"/>
</dbReference>
<evidence type="ECO:0000256" key="3">
    <source>
        <dbReference type="ARBA" id="ARBA00022692"/>
    </source>
</evidence>
<keyword evidence="2" id="KW-0813">Transport</keyword>
<comment type="subcellular location">
    <subcellularLocation>
        <location evidence="1">Membrane</location>
        <topology evidence="1">Multi-pass membrane protein</topology>
    </subcellularLocation>
</comment>
<dbReference type="STRING" id="1325734.A0A428PEV8"/>
<keyword evidence="3 7" id="KW-0812">Transmembrane</keyword>
<dbReference type="PANTHER" id="PTHR43791">
    <property type="entry name" value="PERMEASE-RELATED"/>
    <property type="match status" value="1"/>
</dbReference>
<feature type="transmembrane region" description="Helical" evidence="7">
    <location>
        <begin position="12"/>
        <end position="32"/>
    </location>
</feature>
<reference evidence="8 9" key="1">
    <citation type="submission" date="2017-06" db="EMBL/GenBank/DDBJ databases">
        <title>Comparative genomic analysis of Ambrosia Fusariam Clade fungi.</title>
        <authorList>
            <person name="Stajich J.E."/>
            <person name="Carrillo J."/>
            <person name="Kijimoto T."/>
            <person name="Eskalen A."/>
            <person name="O'Donnell K."/>
            <person name="Kasson M."/>
        </authorList>
    </citation>
    <scope>NUCLEOTIDE SEQUENCE [LARGE SCALE GENOMIC DNA]</scope>
    <source>
        <strain evidence="8 9">NRRL62584</strain>
    </source>
</reference>
<evidence type="ECO:0000256" key="6">
    <source>
        <dbReference type="ARBA" id="ARBA00023180"/>
    </source>
</evidence>
<dbReference type="Pfam" id="PF07690">
    <property type="entry name" value="MFS_1"/>
    <property type="match status" value="1"/>
</dbReference>
<evidence type="ECO:0000256" key="7">
    <source>
        <dbReference type="SAM" id="Phobius"/>
    </source>
</evidence>
<dbReference type="AlphaFoldDB" id="A0A428PEV8"/>